<evidence type="ECO:0000256" key="3">
    <source>
        <dbReference type="SAM" id="MobiDB-lite"/>
    </source>
</evidence>
<dbReference type="GO" id="GO:0000272">
    <property type="term" value="P:polysaccharide catabolic process"/>
    <property type="evidence" value="ECO:0007669"/>
    <property type="project" value="UniProtKB-KW"/>
</dbReference>
<proteinExistence type="predicted"/>
<dbReference type="Proteomes" id="UP000239203">
    <property type="component" value="Unassembled WGS sequence"/>
</dbReference>
<dbReference type="GO" id="GO:0016798">
    <property type="term" value="F:hydrolase activity, acting on glycosyl bonds"/>
    <property type="evidence" value="ECO:0007669"/>
    <property type="project" value="UniProtKB-KW"/>
</dbReference>
<dbReference type="AlphaFoldDB" id="A0A2S6GL34"/>
<feature type="domain" description="Fibronectin type-III" evidence="4">
    <location>
        <begin position="58"/>
        <end position="154"/>
    </location>
</feature>
<accession>A0A2S6GL34</accession>
<reference evidence="5 6" key="1">
    <citation type="submission" date="2018-02" db="EMBL/GenBank/DDBJ databases">
        <title>Genomic Encyclopedia of Archaeal and Bacterial Type Strains, Phase II (KMG-II): from individual species to whole genera.</title>
        <authorList>
            <person name="Goeker M."/>
        </authorList>
    </citation>
    <scope>NUCLEOTIDE SEQUENCE [LARGE SCALE GENOMIC DNA]</scope>
    <source>
        <strain evidence="5 6">YU 961-1</strain>
    </source>
</reference>
<feature type="region of interest" description="Disordered" evidence="3">
    <location>
        <begin position="134"/>
        <end position="157"/>
    </location>
</feature>
<gene>
    <name evidence="5" type="ORF">CLV40_112158</name>
</gene>
<feature type="compositionally biased region" description="Polar residues" evidence="3">
    <location>
        <begin position="135"/>
        <end position="149"/>
    </location>
</feature>
<comment type="caution">
    <text evidence="5">The sequence shown here is derived from an EMBL/GenBank/DDBJ whole genome shotgun (WGS) entry which is preliminary data.</text>
</comment>
<organism evidence="5 6">
    <name type="scientific">Actinokineospora auranticolor</name>
    <dbReference type="NCBI Taxonomy" id="155976"/>
    <lineage>
        <taxon>Bacteria</taxon>
        <taxon>Bacillati</taxon>
        <taxon>Actinomycetota</taxon>
        <taxon>Actinomycetes</taxon>
        <taxon>Pseudonocardiales</taxon>
        <taxon>Pseudonocardiaceae</taxon>
        <taxon>Actinokineospora</taxon>
    </lineage>
</organism>
<dbReference type="Gene3D" id="2.60.40.10">
    <property type="entry name" value="Immunoglobulins"/>
    <property type="match status" value="1"/>
</dbReference>
<dbReference type="InterPro" id="IPR013783">
    <property type="entry name" value="Ig-like_fold"/>
</dbReference>
<evidence type="ECO:0000256" key="2">
    <source>
        <dbReference type="ARBA" id="ARBA00023326"/>
    </source>
</evidence>
<keyword evidence="2" id="KW-0119">Carbohydrate metabolism</keyword>
<keyword evidence="2" id="KW-0624">Polysaccharide degradation</keyword>
<name>A0A2S6GL34_9PSEU</name>
<keyword evidence="1" id="KW-0378">Hydrolase</keyword>
<keyword evidence="6" id="KW-1185">Reference proteome</keyword>
<dbReference type="InterPro" id="IPR003961">
    <property type="entry name" value="FN3_dom"/>
</dbReference>
<dbReference type="InterPro" id="IPR036116">
    <property type="entry name" value="FN3_sf"/>
</dbReference>
<keyword evidence="1" id="KW-0326">Glycosidase</keyword>
<evidence type="ECO:0000313" key="5">
    <source>
        <dbReference type="EMBL" id="PPK65893.1"/>
    </source>
</evidence>
<evidence type="ECO:0000256" key="1">
    <source>
        <dbReference type="ARBA" id="ARBA00023295"/>
    </source>
</evidence>
<sequence>MRRLAGIAGGLVLLGAAIVVLRTPPEAGEEGPAPPPPAQTVVRQYAADGVVVPQPGSRPDPPAKVVAVVGLRRLQLWWGPNVASVPEPKGAAGYEVTWGRMGTAEYTRLVAEPSVQLDALDNNTPYDVEIRTIDSYGQRSQPAKTSATPQDPADNPPWSFNDRFMTRVVPDPLNWRFASTDDCGRATRGDGDDGSRLVISAQCGIEPVALRARPPLRLRDAPVNGELGRFVVETDHPGQRGELLLDLVPGPADLIAGSPNGAPPRGPAGLAVEDASLPPGAIRVRVAGSEATTEVQVVVAPGTPRLGKAVSTSPAPRAELGMAVRWEVVLRTDGVQVLRNGVVVGGGDVVPAWREATALVGFIGGTGGLYAGVSLVGFIGAPTAAPVLVVPPSIDSGRVVVAPDSLLTTFGPGERVPGTRGGQIRLTLVPQNGPDEPATDTFSVEVGGSLFPARPAVAGQPMVRNVRYPIVADVPPEALVYGPDGKTLVIRVRGPQYRQRAATRVISASVELIALEGAVSPAAGSGTDVPLPRGASSLPRPGAVLLDAAGNPVPEDAVLPSGRTVVEVFTDGRAGQLRTGRLASTAGVEVSLDGRRVAGIPTVVDGPGLGGRWRLALTTADLPPGRHSVEVKVLGTDPTTPFAVASVPFRIA</sequence>
<protein>
    <recommendedName>
        <fullName evidence="4">Fibronectin type-III domain-containing protein</fullName>
    </recommendedName>
</protein>
<evidence type="ECO:0000259" key="4">
    <source>
        <dbReference type="PROSITE" id="PS50853"/>
    </source>
</evidence>
<evidence type="ECO:0000313" key="6">
    <source>
        <dbReference type="Proteomes" id="UP000239203"/>
    </source>
</evidence>
<dbReference type="EMBL" id="PTIX01000012">
    <property type="protein sequence ID" value="PPK65893.1"/>
    <property type="molecule type" value="Genomic_DNA"/>
</dbReference>
<dbReference type="SUPFAM" id="SSF49265">
    <property type="entry name" value="Fibronectin type III"/>
    <property type="match status" value="1"/>
</dbReference>
<dbReference type="PROSITE" id="PS50853">
    <property type="entry name" value="FN3"/>
    <property type="match status" value="1"/>
</dbReference>